<keyword evidence="2" id="KW-0812">Transmembrane</keyword>
<dbReference type="RefSeq" id="WP_352984316.1">
    <property type="nucleotide sequence ID" value="NZ_JBEQNA010000003.1"/>
</dbReference>
<comment type="caution">
    <text evidence="3">The sequence shown here is derived from an EMBL/GenBank/DDBJ whole genome shotgun (WGS) entry which is preliminary data.</text>
</comment>
<evidence type="ECO:0000256" key="1">
    <source>
        <dbReference type="SAM" id="MobiDB-lite"/>
    </source>
</evidence>
<keyword evidence="4" id="KW-1185">Reference proteome</keyword>
<feature type="transmembrane region" description="Helical" evidence="2">
    <location>
        <begin position="21"/>
        <end position="39"/>
    </location>
</feature>
<feature type="region of interest" description="Disordered" evidence="1">
    <location>
        <begin position="156"/>
        <end position="266"/>
    </location>
</feature>
<keyword evidence="2" id="KW-1133">Transmembrane helix</keyword>
<proteinExistence type="predicted"/>
<gene>
    <name evidence="3" type="ORF">ABUK86_16320</name>
</gene>
<sequence length="317" mass="31928">MVYGTLARSAARMLERRHVTRAGVTRIGVVGAVGAAVWFSRADTVGGLAGSAFLAAVLFCDAVRARMRADRGDALTLWLAAMLSQLRECVVYLGLAAGAVLAGLGDAWGWAAGALVALALRDSLLAAHEAPVAASPGRNVKPAPLPSQGRAGGLLGGFAPCCPTRPPRDSDPGLTSRLLGAAAPGPRSPGSRGRVPGAGPDGAAAAGVRLDGVPPRPREAEPAGYRTAGAGPSRAPGAGEGAGRGAPDARTGALRPDPAPTAPARRLTAFSQPTRFLVIAVTATVWDARVAFVTLIVGCAIAVTGELVDPTARGVRR</sequence>
<keyword evidence="2" id="KW-0472">Membrane</keyword>
<reference evidence="3 4" key="1">
    <citation type="submission" date="2024-06" db="EMBL/GenBank/DDBJ databases">
        <authorList>
            <person name="Bataeva Y.V."/>
            <person name="Grigorian L.N."/>
            <person name="Solomentsev V.I."/>
        </authorList>
    </citation>
    <scope>NUCLEOTIDE SEQUENCE [LARGE SCALE GENOMIC DNA]</scope>
    <source>
        <strain evidence="4">SCPM-O-B-12605 (RCAM04882)</strain>
    </source>
</reference>
<accession>A0ABV1ZW58</accession>
<name>A0ABV1ZW58_9ACTN</name>
<protein>
    <submittedName>
        <fullName evidence="3">Uncharacterized protein</fullName>
    </submittedName>
</protein>
<feature type="transmembrane region" description="Helical" evidence="2">
    <location>
        <begin position="45"/>
        <end position="63"/>
    </location>
</feature>
<feature type="transmembrane region" description="Helical" evidence="2">
    <location>
        <begin position="101"/>
        <end position="120"/>
    </location>
</feature>
<feature type="compositionally biased region" description="Low complexity" evidence="1">
    <location>
        <begin position="192"/>
        <end position="209"/>
    </location>
</feature>
<evidence type="ECO:0000313" key="4">
    <source>
        <dbReference type="Proteomes" id="UP001432401"/>
    </source>
</evidence>
<evidence type="ECO:0000256" key="2">
    <source>
        <dbReference type="SAM" id="Phobius"/>
    </source>
</evidence>
<feature type="compositionally biased region" description="Low complexity" evidence="1">
    <location>
        <begin position="245"/>
        <end position="266"/>
    </location>
</feature>
<evidence type="ECO:0000313" key="3">
    <source>
        <dbReference type="EMBL" id="MES0835346.1"/>
    </source>
</evidence>
<organism evidence="3 4">
    <name type="scientific">Nocardiopsis tropica</name>
    <dbReference type="NCBI Taxonomy" id="109330"/>
    <lineage>
        <taxon>Bacteria</taxon>
        <taxon>Bacillati</taxon>
        <taxon>Actinomycetota</taxon>
        <taxon>Actinomycetes</taxon>
        <taxon>Streptosporangiales</taxon>
        <taxon>Nocardiopsidaceae</taxon>
        <taxon>Nocardiopsis</taxon>
    </lineage>
</organism>
<dbReference type="EMBL" id="JBEQNB010000008">
    <property type="protein sequence ID" value="MES0835346.1"/>
    <property type="molecule type" value="Genomic_DNA"/>
</dbReference>
<feature type="compositionally biased region" description="Low complexity" evidence="1">
    <location>
        <begin position="228"/>
        <end position="237"/>
    </location>
</feature>
<dbReference type="Proteomes" id="UP001432401">
    <property type="component" value="Unassembled WGS sequence"/>
</dbReference>